<name>A0A3G5A4C9_9VIRU</name>
<proteinExistence type="predicted"/>
<dbReference type="EMBL" id="MK072269">
    <property type="protein sequence ID" value="AYV81334.1"/>
    <property type="molecule type" value="Genomic_DNA"/>
</dbReference>
<evidence type="ECO:0000313" key="2">
    <source>
        <dbReference type="EMBL" id="AYV81334.1"/>
    </source>
</evidence>
<reference evidence="2" key="1">
    <citation type="submission" date="2018-10" db="EMBL/GenBank/DDBJ databases">
        <title>Hidden diversity of soil giant viruses.</title>
        <authorList>
            <person name="Schulz F."/>
            <person name="Alteio L."/>
            <person name="Goudeau D."/>
            <person name="Ryan E.M."/>
            <person name="Malmstrom R.R."/>
            <person name="Blanchard J."/>
            <person name="Woyke T."/>
        </authorList>
    </citation>
    <scope>NUCLEOTIDE SEQUENCE</scope>
    <source>
        <strain evidence="2">HAV1</strain>
    </source>
</reference>
<accession>A0A3G5A4C9</accession>
<keyword evidence="1" id="KW-0812">Transmembrane</keyword>
<organism evidence="2">
    <name type="scientific">Harvfovirus sp</name>
    <dbReference type="NCBI Taxonomy" id="2487768"/>
    <lineage>
        <taxon>Viruses</taxon>
        <taxon>Varidnaviria</taxon>
        <taxon>Bamfordvirae</taxon>
        <taxon>Nucleocytoviricota</taxon>
        <taxon>Megaviricetes</taxon>
        <taxon>Imitervirales</taxon>
        <taxon>Mimiviridae</taxon>
        <taxon>Klosneuvirinae</taxon>
    </lineage>
</organism>
<feature type="transmembrane region" description="Helical" evidence="1">
    <location>
        <begin position="27"/>
        <end position="46"/>
    </location>
</feature>
<evidence type="ECO:0000256" key="1">
    <source>
        <dbReference type="SAM" id="Phobius"/>
    </source>
</evidence>
<protein>
    <submittedName>
        <fullName evidence="2">Uncharacterized protein</fullName>
    </submittedName>
</protein>
<sequence length="47" mass="5543">MQTVIREHMLWQLWNVERLIGRTRSDVIRYAAPLAALIAVIGRTYLF</sequence>
<keyword evidence="1" id="KW-0472">Membrane</keyword>
<keyword evidence="1" id="KW-1133">Transmembrane helix</keyword>
<gene>
    <name evidence="2" type="ORF">Harvfovirus27_23</name>
</gene>